<dbReference type="PROSITE" id="PS00600">
    <property type="entry name" value="AA_TRANSFER_CLASS_3"/>
    <property type="match status" value="1"/>
</dbReference>
<dbReference type="CDD" id="cd00610">
    <property type="entry name" value="OAT_like"/>
    <property type="match status" value="1"/>
</dbReference>
<evidence type="ECO:0000256" key="4">
    <source>
        <dbReference type="RuleBase" id="RU003560"/>
    </source>
</evidence>
<dbReference type="PIRSF" id="PIRSF000521">
    <property type="entry name" value="Transaminase_4ab_Lys_Orn"/>
    <property type="match status" value="1"/>
</dbReference>
<dbReference type="GO" id="GO:0008483">
    <property type="term" value="F:transaminase activity"/>
    <property type="evidence" value="ECO:0007669"/>
    <property type="project" value="UniProtKB-KW"/>
</dbReference>
<evidence type="ECO:0000256" key="2">
    <source>
        <dbReference type="ARBA" id="ARBA00008954"/>
    </source>
</evidence>
<dbReference type="SUPFAM" id="SSF53383">
    <property type="entry name" value="PLP-dependent transferases"/>
    <property type="match status" value="1"/>
</dbReference>
<evidence type="ECO:0000256" key="1">
    <source>
        <dbReference type="ARBA" id="ARBA00001933"/>
    </source>
</evidence>
<comment type="caution">
    <text evidence="6">The sequence shown here is derived from an EMBL/GenBank/DDBJ whole genome shotgun (WGS) entry which is preliminary data.</text>
</comment>
<keyword evidence="3 4" id="KW-0663">Pyridoxal phosphate</keyword>
<accession>A0A2A6LXL5</accession>
<proteinExistence type="inferred from homology"/>
<evidence type="ECO:0000313" key="6">
    <source>
        <dbReference type="EMBL" id="PDT46972.1"/>
    </source>
</evidence>
<dbReference type="PANTHER" id="PTHR45688:SF13">
    <property type="entry name" value="ALANINE--GLYOXYLATE AMINOTRANSFERASE 2-LIKE"/>
    <property type="match status" value="1"/>
</dbReference>
<dbReference type="RefSeq" id="WP_037435505.1">
    <property type="nucleotide sequence ID" value="NZ_NWTC01000010.1"/>
</dbReference>
<dbReference type="InterPro" id="IPR015422">
    <property type="entry name" value="PyrdxlP-dep_Trfase_small"/>
</dbReference>
<dbReference type="Proteomes" id="UP000220353">
    <property type="component" value="Unassembled WGS sequence"/>
</dbReference>
<dbReference type="InterPro" id="IPR015424">
    <property type="entry name" value="PyrdxlP-dep_Trfase"/>
</dbReference>
<comment type="cofactor">
    <cofactor evidence="1">
        <name>pyridoxal 5'-phosphate</name>
        <dbReference type="ChEBI" id="CHEBI:597326"/>
    </cofactor>
</comment>
<organism evidence="6 7">
    <name type="scientific">Rhizobium fredii</name>
    <name type="common">Sinorhizobium fredii</name>
    <dbReference type="NCBI Taxonomy" id="380"/>
    <lineage>
        <taxon>Bacteria</taxon>
        <taxon>Pseudomonadati</taxon>
        <taxon>Pseudomonadota</taxon>
        <taxon>Alphaproteobacteria</taxon>
        <taxon>Hyphomicrobiales</taxon>
        <taxon>Rhizobiaceae</taxon>
        <taxon>Sinorhizobium/Ensifer group</taxon>
        <taxon>Sinorhizobium</taxon>
    </lineage>
</organism>
<protein>
    <submittedName>
        <fullName evidence="6">Aspartate aminotransferase family protein</fullName>
    </submittedName>
</protein>
<keyword evidence="6" id="KW-0032">Aminotransferase</keyword>
<dbReference type="InterPro" id="IPR015421">
    <property type="entry name" value="PyrdxlP-dep_Trfase_major"/>
</dbReference>
<gene>
    <name evidence="6" type="ORF">CO661_14890</name>
</gene>
<keyword evidence="6" id="KW-0808">Transferase</keyword>
<dbReference type="InterPro" id="IPR005814">
    <property type="entry name" value="Aminotrans_3"/>
</dbReference>
<evidence type="ECO:0000256" key="3">
    <source>
        <dbReference type="ARBA" id="ARBA00022898"/>
    </source>
</evidence>
<dbReference type="AlphaFoldDB" id="A0A2A6LXL5"/>
<evidence type="ECO:0000313" key="7">
    <source>
        <dbReference type="Proteomes" id="UP000220353"/>
    </source>
</evidence>
<dbReference type="Gene3D" id="3.90.1150.10">
    <property type="entry name" value="Aspartate Aminotransferase, domain 1"/>
    <property type="match status" value="1"/>
</dbReference>
<dbReference type="Pfam" id="PF00202">
    <property type="entry name" value="Aminotran_3"/>
    <property type="match status" value="1"/>
</dbReference>
<dbReference type="Gene3D" id="3.40.640.10">
    <property type="entry name" value="Type I PLP-dependent aspartate aminotransferase-like (Major domain)"/>
    <property type="match status" value="1"/>
</dbReference>
<dbReference type="InterPro" id="IPR049704">
    <property type="entry name" value="Aminotrans_3_PPA_site"/>
</dbReference>
<evidence type="ECO:0000256" key="5">
    <source>
        <dbReference type="SAM" id="MobiDB-lite"/>
    </source>
</evidence>
<comment type="similarity">
    <text evidence="2 4">Belongs to the class-III pyridoxal-phosphate-dependent aminotransferase family.</text>
</comment>
<sequence length="456" mass="49570">MSKQATTLPKGFRGDMPNGFNPQDTSHLTSEDLAHVARRQRLLGPAYRLFYKSPVEISRAKGVFLYDKHGNEYLDAYNNVVSLGHSHPRVVEAIQKQLELLCTHTRYMQEPLLDYAEALINTFGGELGRTGCAMFTCTGSEANDLALRIARYHTRKTGVIVTAEAYHGNSGAVAAISPSLGKKSALDPYLRTVAAPDSYRLPAEEIGRRMAEDVARQIADMERHGGGLAAFIADSVFSSDGLYVDPTDVLAPVAEVVRKAGGLFIADEVQSGFGRTGTHLWGHRRHKVDPDIVTMGKPMGNGYPVAGVVLRPELVAEFGSSMRYFNTFGGNSVAVAAAQAVLDTILEEGLMDNAAKVGSEILDGLRDLQKEYEFVGDVRGAGLYFAVELVKDRDRKTPDMDRALAAVNALRDRRILISATGADAHILKIRPPLIFTSANAARLLEGVDEALRSVQI</sequence>
<dbReference type="PANTHER" id="PTHR45688">
    <property type="match status" value="1"/>
</dbReference>
<feature type="region of interest" description="Disordered" evidence="5">
    <location>
        <begin position="1"/>
        <end position="27"/>
    </location>
</feature>
<dbReference type="EMBL" id="NWTC01000010">
    <property type="protein sequence ID" value="PDT46972.1"/>
    <property type="molecule type" value="Genomic_DNA"/>
</dbReference>
<reference evidence="6 7" key="1">
    <citation type="submission" date="2017-09" db="EMBL/GenBank/DDBJ databases">
        <title>Comparative genomics of rhizobia isolated from Phaseolus vulgaris in China.</title>
        <authorList>
            <person name="Tong W."/>
        </authorList>
    </citation>
    <scope>NUCLEOTIDE SEQUENCE [LARGE SCALE GENOMIC DNA]</scope>
    <source>
        <strain evidence="6 7">PCH1</strain>
    </source>
</reference>
<dbReference type="GO" id="GO:0030170">
    <property type="term" value="F:pyridoxal phosphate binding"/>
    <property type="evidence" value="ECO:0007669"/>
    <property type="project" value="InterPro"/>
</dbReference>
<name>A0A2A6LXL5_RHIFR</name>